<dbReference type="eggNOG" id="COG1917">
    <property type="taxonomic scope" value="Bacteria"/>
</dbReference>
<dbReference type="HOGENOM" id="CLU_2044761_0_0_6"/>
<dbReference type="KEGG" id="mad:HP15_1684"/>
<dbReference type="Gene3D" id="2.60.120.10">
    <property type="entry name" value="Jelly Rolls"/>
    <property type="match status" value="1"/>
</dbReference>
<dbReference type="STRING" id="225937.HP15_1684"/>
<dbReference type="InterPro" id="IPR011051">
    <property type="entry name" value="RmlC_Cupin_sf"/>
</dbReference>
<evidence type="ECO:0000313" key="3">
    <source>
        <dbReference type="Proteomes" id="UP000007077"/>
    </source>
</evidence>
<dbReference type="InterPro" id="IPR014710">
    <property type="entry name" value="RmlC-like_jellyroll"/>
</dbReference>
<sequence>MPTKIYASLLLFTLFASASTVVAAEEEPLNPAHIASPDYYTVLKGNDEVLVLKMVLEPGESDAMHRHHDETVYFQQGGQLSIQTLNGDTLEAEVPDGHVMWHEAWTHRVTNVGNNTVIAIIVENKPGGQRHD</sequence>
<organism evidence="2 3">
    <name type="scientific">Marinobacter adhaerens (strain DSM 23420 / HP15)</name>
    <dbReference type="NCBI Taxonomy" id="225937"/>
    <lineage>
        <taxon>Bacteria</taxon>
        <taxon>Pseudomonadati</taxon>
        <taxon>Pseudomonadota</taxon>
        <taxon>Gammaproteobacteria</taxon>
        <taxon>Pseudomonadales</taxon>
        <taxon>Marinobacteraceae</taxon>
        <taxon>Marinobacter</taxon>
    </lineage>
</organism>
<dbReference type="PATRIC" id="fig|225937.3.peg.1692"/>
<accession>E4PMZ9</accession>
<name>E4PMZ9_MARAH</name>
<proteinExistence type="predicted"/>
<dbReference type="SUPFAM" id="SSF51182">
    <property type="entry name" value="RmlC-like cupins"/>
    <property type="match status" value="1"/>
</dbReference>
<evidence type="ECO:0000313" key="2">
    <source>
        <dbReference type="EMBL" id="ADP97448.1"/>
    </source>
</evidence>
<evidence type="ECO:0008006" key="4">
    <source>
        <dbReference type="Google" id="ProtNLM"/>
    </source>
</evidence>
<reference evidence="2 3" key="1">
    <citation type="journal article" date="2010" name="Stand. Genomic Sci.">
        <title>Complete genome sequence of Marinobacter adhaerens type strain (HP15), a diatom-interacting marine microorganism.</title>
        <authorList>
            <person name="Gardes A."/>
            <person name="Kaeppel E."/>
            <person name="Shehzad A."/>
            <person name="Seebah S."/>
            <person name="Teeling H."/>
            <person name="Yarza P."/>
            <person name="Glockner F.O."/>
            <person name="Grossart H.P."/>
            <person name="Ullrich M.S."/>
        </authorList>
    </citation>
    <scope>NUCLEOTIDE SEQUENCE [LARGE SCALE GENOMIC DNA]</scope>
    <source>
        <strain evidence="3">DSM 23420 / HP15</strain>
    </source>
</reference>
<gene>
    <name evidence="2" type="ordered locus">HP15_1684</name>
</gene>
<feature type="signal peptide" evidence="1">
    <location>
        <begin position="1"/>
        <end position="23"/>
    </location>
</feature>
<dbReference type="AlphaFoldDB" id="E4PMZ9"/>
<dbReference type="GeneID" id="78560282"/>
<reference evidence="3" key="2">
    <citation type="submission" date="2010-02" db="EMBL/GenBank/DDBJ databases">
        <title>Complete genome sequence of Marinobacter adhaerens type strain (HP15).</title>
        <authorList>
            <person name="Gaerdes A.A.M."/>
            <person name="Kaeppel E."/>
            <person name="Shezad A."/>
            <person name="Seebah S."/>
            <person name="Teeling H."/>
            <person name="Yarza P."/>
            <person name="Gloeckner F.O."/>
            <person name="Ullrich M.S."/>
        </authorList>
    </citation>
    <scope>NUCLEOTIDE SEQUENCE [LARGE SCALE GENOMIC DNA]</scope>
    <source>
        <strain evidence="3">DSM 23420 / HP15</strain>
    </source>
</reference>
<protein>
    <recommendedName>
        <fullName evidence="4">Cupin domain-containing protein</fullName>
    </recommendedName>
</protein>
<evidence type="ECO:0000256" key="1">
    <source>
        <dbReference type="SAM" id="SignalP"/>
    </source>
</evidence>
<keyword evidence="1" id="KW-0732">Signal</keyword>
<feature type="chain" id="PRO_5003187219" description="Cupin domain-containing protein" evidence="1">
    <location>
        <begin position="24"/>
        <end position="132"/>
    </location>
</feature>
<dbReference type="RefSeq" id="WP_014577067.1">
    <property type="nucleotide sequence ID" value="NC_017506.1"/>
</dbReference>
<dbReference type="Proteomes" id="UP000007077">
    <property type="component" value="Chromosome"/>
</dbReference>
<dbReference type="EMBL" id="CP001978">
    <property type="protein sequence ID" value="ADP97448.1"/>
    <property type="molecule type" value="Genomic_DNA"/>
</dbReference>